<organism evidence="3 4">
    <name type="scientific">Novosphingobium chloroacetimidivorans</name>
    <dbReference type="NCBI Taxonomy" id="1428314"/>
    <lineage>
        <taxon>Bacteria</taxon>
        <taxon>Pseudomonadati</taxon>
        <taxon>Pseudomonadota</taxon>
        <taxon>Alphaproteobacteria</taxon>
        <taxon>Sphingomonadales</taxon>
        <taxon>Sphingomonadaceae</taxon>
        <taxon>Novosphingobium</taxon>
    </lineage>
</organism>
<gene>
    <name evidence="3" type="ORF">HNO88_000056</name>
</gene>
<dbReference type="EMBL" id="JACHLR010000001">
    <property type="protein sequence ID" value="MBB4856759.1"/>
    <property type="molecule type" value="Genomic_DNA"/>
</dbReference>
<dbReference type="Proteomes" id="UP000555448">
    <property type="component" value="Unassembled WGS sequence"/>
</dbReference>
<comment type="caution">
    <text evidence="3">The sequence shown here is derived from an EMBL/GenBank/DDBJ whole genome shotgun (WGS) entry which is preliminary data.</text>
</comment>
<feature type="region of interest" description="Disordered" evidence="1">
    <location>
        <begin position="182"/>
        <end position="215"/>
    </location>
</feature>
<reference evidence="3 4" key="1">
    <citation type="submission" date="2020-08" db="EMBL/GenBank/DDBJ databases">
        <title>Functional genomics of gut bacteria from endangered species of beetles.</title>
        <authorList>
            <person name="Carlos-Shanley C."/>
        </authorList>
    </citation>
    <scope>NUCLEOTIDE SEQUENCE [LARGE SCALE GENOMIC DNA]</scope>
    <source>
        <strain evidence="3 4">S00245</strain>
    </source>
</reference>
<name>A0A7W7NUZ4_9SPHN</name>
<feature type="chain" id="PRO_5030741265" evidence="2">
    <location>
        <begin position="21"/>
        <end position="215"/>
    </location>
</feature>
<evidence type="ECO:0000313" key="4">
    <source>
        <dbReference type="Proteomes" id="UP000555448"/>
    </source>
</evidence>
<feature type="signal peptide" evidence="2">
    <location>
        <begin position="1"/>
        <end position="20"/>
    </location>
</feature>
<accession>A0A7W7NUZ4</accession>
<proteinExistence type="predicted"/>
<evidence type="ECO:0000256" key="2">
    <source>
        <dbReference type="SAM" id="SignalP"/>
    </source>
</evidence>
<protein>
    <submittedName>
        <fullName evidence="3">Uncharacterized protein</fullName>
    </submittedName>
</protein>
<keyword evidence="2" id="KW-0732">Signal</keyword>
<sequence length="215" mass="22800">MRKFIAAALLASVSTGTVQAQSTYVWSAPPSAADGRVFKYYLPMGTPIMLRTRTQVNTREANLGDRVYLEVAEPITFQGQTVIPAGAPVVGEVASLQRNGHFGRKGKVAVRLIEVQTPSGPVRLSGDAYDEGTSGTVVSFGTIMLVSTLGFLIHGTSGNIAANSTVKAHLAENMNFRWQDPQARQASAAIEASPDQTPARAASLDRREVASQPSG</sequence>
<evidence type="ECO:0000313" key="3">
    <source>
        <dbReference type="EMBL" id="MBB4856759.1"/>
    </source>
</evidence>
<dbReference type="RefSeq" id="WP_184241627.1">
    <property type="nucleotide sequence ID" value="NZ_JACHLR010000001.1"/>
</dbReference>
<keyword evidence="4" id="KW-1185">Reference proteome</keyword>
<dbReference type="AlphaFoldDB" id="A0A7W7NUZ4"/>
<evidence type="ECO:0000256" key="1">
    <source>
        <dbReference type="SAM" id="MobiDB-lite"/>
    </source>
</evidence>